<accession>A0A4Q9I2A9</accession>
<feature type="transmembrane region" description="Helical" evidence="1">
    <location>
        <begin position="81"/>
        <end position="101"/>
    </location>
</feature>
<comment type="caution">
    <text evidence="3">The sequence shown here is derived from an EMBL/GenBank/DDBJ whole genome shotgun (WGS) entry which is preliminary data.</text>
</comment>
<dbReference type="RefSeq" id="WP_131121807.1">
    <property type="nucleotide sequence ID" value="NZ_SIXH01000002.1"/>
</dbReference>
<evidence type="ECO:0000256" key="1">
    <source>
        <dbReference type="SAM" id="Phobius"/>
    </source>
</evidence>
<organism evidence="3 4">
    <name type="scientific">Streptomyces kasugaensis</name>
    <dbReference type="NCBI Taxonomy" id="1946"/>
    <lineage>
        <taxon>Bacteria</taxon>
        <taxon>Bacillati</taxon>
        <taxon>Actinomycetota</taxon>
        <taxon>Actinomycetes</taxon>
        <taxon>Kitasatosporales</taxon>
        <taxon>Streptomycetaceae</taxon>
        <taxon>Streptomyces</taxon>
    </lineage>
</organism>
<dbReference type="AlphaFoldDB" id="A0A4Q9I2A9"/>
<proteinExistence type="predicted"/>
<feature type="transmembrane region" description="Helical" evidence="1">
    <location>
        <begin position="158"/>
        <end position="176"/>
    </location>
</feature>
<feature type="transmembrane region" description="Helical" evidence="1">
    <location>
        <begin position="121"/>
        <end position="137"/>
    </location>
</feature>
<dbReference type="Proteomes" id="UP000292452">
    <property type="component" value="Unassembled WGS sequence"/>
</dbReference>
<evidence type="ECO:0000259" key="2">
    <source>
        <dbReference type="Pfam" id="PF14219"/>
    </source>
</evidence>
<dbReference type="EMBL" id="SIXH01000002">
    <property type="protein sequence ID" value="TBO61595.1"/>
    <property type="molecule type" value="Genomic_DNA"/>
</dbReference>
<evidence type="ECO:0000313" key="3">
    <source>
        <dbReference type="EMBL" id="TBO61595.1"/>
    </source>
</evidence>
<gene>
    <name evidence="3" type="ORF">EYS09_00470</name>
</gene>
<feature type="transmembrane region" description="Helical" evidence="1">
    <location>
        <begin position="28"/>
        <end position="49"/>
    </location>
</feature>
<name>A0A4Q9I2A9_STRKA</name>
<dbReference type="InterPro" id="IPR025565">
    <property type="entry name" value="DUF4328"/>
</dbReference>
<feature type="domain" description="DUF4328" evidence="2">
    <location>
        <begin position="68"/>
        <end position="219"/>
    </location>
</feature>
<feature type="transmembrane region" description="Helical" evidence="1">
    <location>
        <begin position="196"/>
        <end position="214"/>
    </location>
</feature>
<protein>
    <submittedName>
        <fullName evidence="3">DUF4328 domain-containing protein</fullName>
    </submittedName>
</protein>
<keyword evidence="1" id="KW-0472">Membrane</keyword>
<sequence>MSSMPVAPPPPNRYQPVPRAVLRSPVGLAKAVSILLAVVVVTDMFAVWADYQSLDMVNRLISDFDSVTGQELDSVDMRYRLAGIVQSAALIATGVVFLVWFHRVRVNAEVFAPEYHAKKRGWTIWGWICPVVNLWFPRRIALDTWNASADENQRGAKLLNWWWALWLMTEFIGWAAGRQYARATTPEEIQRALGSVLVTDALDIVAAILAILFVRRLTQMQHEKALRGPSAPPFVPNLPAL</sequence>
<keyword evidence="1" id="KW-0812">Transmembrane</keyword>
<keyword evidence="4" id="KW-1185">Reference proteome</keyword>
<dbReference type="Pfam" id="PF14219">
    <property type="entry name" value="DUF4328"/>
    <property type="match status" value="1"/>
</dbReference>
<evidence type="ECO:0000313" key="4">
    <source>
        <dbReference type="Proteomes" id="UP000292452"/>
    </source>
</evidence>
<keyword evidence="1" id="KW-1133">Transmembrane helix</keyword>
<reference evidence="3 4" key="1">
    <citation type="submission" date="2019-02" db="EMBL/GenBank/DDBJ databases">
        <title>Draft Genome Sequence of Streptomyces sp. AM-2504, identified by 16S rRNA comparative analysis as a Streptomyces Kasugaensis strain.</title>
        <authorList>
            <person name="Napolioni V."/>
            <person name="Giuliodori A.M."/>
            <person name="Spurio R."/>
            <person name="Fabbretti A."/>
        </authorList>
    </citation>
    <scope>NUCLEOTIDE SEQUENCE [LARGE SCALE GENOMIC DNA]</scope>
    <source>
        <strain evidence="3 4">AM-2504</strain>
    </source>
</reference>